<dbReference type="PANTHER" id="PTHR32331:SF0">
    <property type="entry name" value="UPF0313 PROTEIN YGIQ"/>
    <property type="match status" value="1"/>
</dbReference>
<proteinExistence type="inferred from homology"/>
<organism evidence="9 10">
    <name type="scientific">Fibrobacter intestinalis</name>
    <dbReference type="NCBI Taxonomy" id="28122"/>
    <lineage>
        <taxon>Bacteria</taxon>
        <taxon>Pseudomonadati</taxon>
        <taxon>Fibrobacterota</taxon>
        <taxon>Fibrobacteria</taxon>
        <taxon>Fibrobacterales</taxon>
        <taxon>Fibrobacteraceae</taxon>
        <taxon>Fibrobacter</taxon>
    </lineage>
</organism>
<dbReference type="GO" id="GO:0008168">
    <property type="term" value="F:methyltransferase activity"/>
    <property type="evidence" value="ECO:0007669"/>
    <property type="project" value="InterPro"/>
</dbReference>
<dbReference type="SUPFAM" id="SSF102114">
    <property type="entry name" value="Radical SAM enzymes"/>
    <property type="match status" value="1"/>
</dbReference>
<dbReference type="InterPro" id="IPR013704">
    <property type="entry name" value="UPF0313_N"/>
</dbReference>
<keyword evidence="10" id="KW-1185">Reference proteome</keyword>
<dbReference type="InterPro" id="IPR058240">
    <property type="entry name" value="rSAM_sf"/>
</dbReference>
<comment type="cofactor">
    <cofactor evidence="6">
        <name>[4Fe-4S] cluster</name>
        <dbReference type="ChEBI" id="CHEBI:49883"/>
    </cofactor>
    <text evidence="6">Binds 1 [4Fe-4S] cluster. The cluster is coordinated with 3 cysteines and an exchangeable S-adenosyl-L-methionine.</text>
</comment>
<evidence type="ECO:0000256" key="6">
    <source>
        <dbReference type="HAMAP-Rule" id="MF_01251"/>
    </source>
</evidence>
<feature type="region of interest" description="Disordered" evidence="7">
    <location>
        <begin position="608"/>
        <end position="644"/>
    </location>
</feature>
<dbReference type="InterPro" id="IPR023404">
    <property type="entry name" value="rSAM_horseshoe"/>
</dbReference>
<dbReference type="EMBL" id="FRAW01000063">
    <property type="protein sequence ID" value="SHL30649.1"/>
    <property type="molecule type" value="Genomic_DNA"/>
</dbReference>
<dbReference type="GO" id="GO:0032259">
    <property type="term" value="P:methylation"/>
    <property type="evidence" value="ECO:0007669"/>
    <property type="project" value="InterPro"/>
</dbReference>
<dbReference type="GO" id="GO:0005506">
    <property type="term" value="F:iron ion binding"/>
    <property type="evidence" value="ECO:0007669"/>
    <property type="project" value="UniProtKB-UniRule"/>
</dbReference>
<evidence type="ECO:0000259" key="8">
    <source>
        <dbReference type="PROSITE" id="PS51918"/>
    </source>
</evidence>
<dbReference type="Gene3D" id="3.80.30.20">
    <property type="entry name" value="tm_1862 like domain"/>
    <property type="match status" value="1"/>
</dbReference>
<dbReference type="Pfam" id="PF11842">
    <property type="entry name" value="DUF3362"/>
    <property type="match status" value="1"/>
</dbReference>
<sequence length="644" mass="74454">METLDFLPISKEDLEKRGWDFVDVVVISADAYVDHPSFGHAVIARLIEHEGYRVAILPQPNWRDDLRDFKKLGKPRLFFAISSGMDSMVNHYTAGKRLRSDDAFTAGGKAGFRPDRATTVYAKILKQLYPDVPIVIGGLESSLRRISHYDYWDDKIFPPILATTNADLLIYGMGEKPMKELLHLLKKGVPFSNLNSIPQTAYLVPKGRVPKNKEFEDLKLPSYEDCLQSKKTQFEAFRKTEIESNKIHAKRILQDVGETTVVINPPYPPLEYGELDESFEYPYMRAPHPRYKKRGPVPAFEMIKFSITSHRGCFGGCSFCAINAHQGKFIASRSKESILREVELLTQMPGFAGTISDLGGPSANMYKMRGKDRSRCEKCARPSCVFPRICDNMNTRHQELTELYREISKHPKIKHLFIGSGVRYDLILQETTDKTLLADHLDYAKELIRNHVSGRLKVAPEHTSDSVLSLIRKPSFALFYKFKEFFDKESAAVEKRQQIIPYFISSHPGCTEKDMAELALETKQLGFRLEQVQDFTPTPMTIATEMYYAETYPDGKPLYVAKTPEQKNNQKRFFFWYIPENRIWIQKTLERLKMGKVSRLLLSRTSYKEGRTYEPSKERAKEREQIKMDRRNRAYFRKHESKKR</sequence>
<dbReference type="InterPro" id="IPR024560">
    <property type="entry name" value="UPF0313_C"/>
</dbReference>
<feature type="binding site" evidence="6">
    <location>
        <position position="313"/>
    </location>
    <ligand>
        <name>[4Fe-4S] cluster</name>
        <dbReference type="ChEBI" id="CHEBI:49883"/>
        <note>4Fe-4S-S-AdoMet</note>
    </ligand>
</feature>
<dbReference type="SMART" id="SM00729">
    <property type="entry name" value="Elp3"/>
    <property type="match status" value="1"/>
</dbReference>
<dbReference type="InterPro" id="IPR002052">
    <property type="entry name" value="DNA_methylase_N6_adenine_CS"/>
</dbReference>
<feature type="binding site" evidence="6">
    <location>
        <position position="317"/>
    </location>
    <ligand>
        <name>[4Fe-4S] cluster</name>
        <dbReference type="ChEBI" id="CHEBI:49883"/>
        <note>4Fe-4S-S-AdoMet</note>
    </ligand>
</feature>
<evidence type="ECO:0000256" key="4">
    <source>
        <dbReference type="ARBA" id="ARBA00023004"/>
    </source>
</evidence>
<evidence type="ECO:0000256" key="1">
    <source>
        <dbReference type="ARBA" id="ARBA00022485"/>
    </source>
</evidence>
<dbReference type="AlphaFoldDB" id="A0A1M6ZJX7"/>
<name>A0A1M6ZJX7_9BACT</name>
<comment type="similarity">
    <text evidence="6">Belongs to the UPF0313 family.</text>
</comment>
<dbReference type="SFLD" id="SFLDG01082">
    <property type="entry name" value="B12-binding_domain_containing"/>
    <property type="match status" value="1"/>
</dbReference>
<dbReference type="PROSITE" id="PS00092">
    <property type="entry name" value="N6_MTASE"/>
    <property type="match status" value="1"/>
</dbReference>
<evidence type="ECO:0000256" key="5">
    <source>
        <dbReference type="ARBA" id="ARBA00023014"/>
    </source>
</evidence>
<feature type="binding site" evidence="6">
    <location>
        <position position="320"/>
    </location>
    <ligand>
        <name>[4Fe-4S] cluster</name>
        <dbReference type="ChEBI" id="CHEBI:49883"/>
        <note>4Fe-4S-S-AdoMet</note>
    </ligand>
</feature>
<evidence type="ECO:0000256" key="7">
    <source>
        <dbReference type="SAM" id="MobiDB-lite"/>
    </source>
</evidence>
<reference evidence="10" key="1">
    <citation type="submission" date="2016-11" db="EMBL/GenBank/DDBJ databases">
        <authorList>
            <person name="Varghese N."/>
            <person name="Submissions S."/>
        </authorList>
    </citation>
    <scope>NUCLEOTIDE SEQUENCE [LARGE SCALE GENOMIC DNA]</scope>
    <source>
        <strain evidence="10">UWOS</strain>
    </source>
</reference>
<dbReference type="HAMAP" id="MF_01251">
    <property type="entry name" value="UPF0313"/>
    <property type="match status" value="1"/>
</dbReference>
<evidence type="ECO:0000256" key="3">
    <source>
        <dbReference type="ARBA" id="ARBA00022723"/>
    </source>
</evidence>
<feature type="compositionally biased region" description="Basic residues" evidence="7">
    <location>
        <begin position="633"/>
        <end position="644"/>
    </location>
</feature>
<feature type="compositionally biased region" description="Basic and acidic residues" evidence="7">
    <location>
        <begin position="608"/>
        <end position="632"/>
    </location>
</feature>
<evidence type="ECO:0000313" key="10">
    <source>
        <dbReference type="Proteomes" id="UP000184275"/>
    </source>
</evidence>
<dbReference type="Proteomes" id="UP000184275">
    <property type="component" value="Unassembled WGS sequence"/>
</dbReference>
<dbReference type="InterPro" id="IPR022946">
    <property type="entry name" value="UPF0313"/>
</dbReference>
<protein>
    <submittedName>
        <fullName evidence="9">Uncharacterized radical SAM protein YgiQ</fullName>
    </submittedName>
</protein>
<evidence type="ECO:0000256" key="2">
    <source>
        <dbReference type="ARBA" id="ARBA00022691"/>
    </source>
</evidence>
<dbReference type="GO" id="GO:0003676">
    <property type="term" value="F:nucleic acid binding"/>
    <property type="evidence" value="ECO:0007669"/>
    <property type="project" value="InterPro"/>
</dbReference>
<feature type="domain" description="Radical SAM core" evidence="8">
    <location>
        <begin position="299"/>
        <end position="579"/>
    </location>
</feature>
<evidence type="ECO:0000313" key="9">
    <source>
        <dbReference type="EMBL" id="SHL30649.1"/>
    </source>
</evidence>
<keyword evidence="2 6" id="KW-0949">S-adenosyl-L-methionine</keyword>
<dbReference type="PANTHER" id="PTHR32331">
    <property type="entry name" value="UPF0313 PROTEIN YGIQ"/>
    <property type="match status" value="1"/>
</dbReference>
<dbReference type="NCBIfam" id="TIGR03904">
    <property type="entry name" value="SAM_YgiQ"/>
    <property type="match status" value="1"/>
</dbReference>
<keyword evidence="1 6" id="KW-0004">4Fe-4S</keyword>
<dbReference type="SFLD" id="SFLDS00029">
    <property type="entry name" value="Radical_SAM"/>
    <property type="match status" value="1"/>
</dbReference>
<accession>A0A1M6ZJX7</accession>
<dbReference type="InterPro" id="IPR006638">
    <property type="entry name" value="Elp3/MiaA/NifB-like_rSAM"/>
</dbReference>
<keyword evidence="3 6" id="KW-0479">Metal-binding</keyword>
<dbReference type="GO" id="GO:0051539">
    <property type="term" value="F:4 iron, 4 sulfur cluster binding"/>
    <property type="evidence" value="ECO:0007669"/>
    <property type="project" value="UniProtKB-KW"/>
</dbReference>
<gene>
    <name evidence="9" type="ORF">SAMN05720469_1632</name>
</gene>
<keyword evidence="5 6" id="KW-0411">Iron-sulfur</keyword>
<dbReference type="InterPro" id="IPR007197">
    <property type="entry name" value="rSAM"/>
</dbReference>
<dbReference type="SFLD" id="SFLDG01069">
    <property type="entry name" value="UPF0313"/>
    <property type="match status" value="1"/>
</dbReference>
<dbReference type="RefSeq" id="WP_073306387.1">
    <property type="nucleotide sequence ID" value="NZ_FRAW01000063.1"/>
</dbReference>
<dbReference type="PROSITE" id="PS51918">
    <property type="entry name" value="RADICAL_SAM"/>
    <property type="match status" value="1"/>
</dbReference>
<dbReference type="Pfam" id="PF08497">
    <property type="entry name" value="Radical_SAM_N"/>
    <property type="match status" value="1"/>
</dbReference>
<keyword evidence="4 6" id="KW-0408">Iron</keyword>